<accession>A0A151MJL7</accession>
<protein>
    <submittedName>
        <fullName evidence="1">Uncharacterized protein</fullName>
    </submittedName>
</protein>
<name>A0A151MJL7_ALLMI</name>
<gene>
    <name evidence="1" type="ORF">Y1Q_0017758</name>
</gene>
<dbReference type="AlphaFoldDB" id="A0A151MJL7"/>
<reference evidence="1 2" key="1">
    <citation type="journal article" date="2012" name="Genome Biol.">
        <title>Sequencing three crocodilian genomes to illuminate the evolution of archosaurs and amniotes.</title>
        <authorList>
            <person name="St John J.A."/>
            <person name="Braun E.L."/>
            <person name="Isberg S.R."/>
            <person name="Miles L.G."/>
            <person name="Chong A.Y."/>
            <person name="Gongora J."/>
            <person name="Dalzell P."/>
            <person name="Moran C."/>
            <person name="Bed'hom B."/>
            <person name="Abzhanov A."/>
            <person name="Burgess S.C."/>
            <person name="Cooksey A.M."/>
            <person name="Castoe T.A."/>
            <person name="Crawford N.G."/>
            <person name="Densmore L.D."/>
            <person name="Drew J.C."/>
            <person name="Edwards S.V."/>
            <person name="Faircloth B.C."/>
            <person name="Fujita M.K."/>
            <person name="Greenwold M.J."/>
            <person name="Hoffmann F.G."/>
            <person name="Howard J.M."/>
            <person name="Iguchi T."/>
            <person name="Janes D.E."/>
            <person name="Khan S.Y."/>
            <person name="Kohno S."/>
            <person name="de Koning A.J."/>
            <person name="Lance S.L."/>
            <person name="McCarthy F.M."/>
            <person name="McCormack J.E."/>
            <person name="Merchant M.E."/>
            <person name="Peterson D.G."/>
            <person name="Pollock D.D."/>
            <person name="Pourmand N."/>
            <person name="Raney B.J."/>
            <person name="Roessler K.A."/>
            <person name="Sanford J.R."/>
            <person name="Sawyer R.H."/>
            <person name="Schmidt C.J."/>
            <person name="Triplett E.W."/>
            <person name="Tuberville T.D."/>
            <person name="Venegas-Anaya M."/>
            <person name="Howard J.T."/>
            <person name="Jarvis E.D."/>
            <person name="Guillette L.J.Jr."/>
            <person name="Glenn T.C."/>
            <person name="Green R.E."/>
            <person name="Ray D.A."/>
        </authorList>
    </citation>
    <scope>NUCLEOTIDE SEQUENCE [LARGE SCALE GENOMIC DNA]</scope>
    <source>
        <strain evidence="1">KSC_2009_1</strain>
    </source>
</reference>
<organism evidence="1 2">
    <name type="scientific">Alligator mississippiensis</name>
    <name type="common">American alligator</name>
    <dbReference type="NCBI Taxonomy" id="8496"/>
    <lineage>
        <taxon>Eukaryota</taxon>
        <taxon>Metazoa</taxon>
        <taxon>Chordata</taxon>
        <taxon>Craniata</taxon>
        <taxon>Vertebrata</taxon>
        <taxon>Euteleostomi</taxon>
        <taxon>Archelosauria</taxon>
        <taxon>Archosauria</taxon>
        <taxon>Crocodylia</taxon>
        <taxon>Alligatoridae</taxon>
        <taxon>Alligatorinae</taxon>
        <taxon>Alligator</taxon>
    </lineage>
</organism>
<dbReference type="EMBL" id="AKHW03006032">
    <property type="protein sequence ID" value="KYO24653.1"/>
    <property type="molecule type" value="Genomic_DNA"/>
</dbReference>
<evidence type="ECO:0000313" key="1">
    <source>
        <dbReference type="EMBL" id="KYO24653.1"/>
    </source>
</evidence>
<dbReference type="Proteomes" id="UP000050525">
    <property type="component" value="Unassembled WGS sequence"/>
</dbReference>
<evidence type="ECO:0000313" key="2">
    <source>
        <dbReference type="Proteomes" id="UP000050525"/>
    </source>
</evidence>
<sequence>MSQDRRVGWVHDEEGWNKDYTNTSFGNPSGIVSVLHHLGEGGVVEDPYVVDVAHPAREDVGEASSMVDNILEDDGKQVLALDELLDTLGQAEGEDVGAVHSPHTFGEAHMVEGGNYPLWVDKADEVVGQNFLNGQVHLLAR</sequence>
<proteinExistence type="predicted"/>
<comment type="caution">
    <text evidence="1">The sequence shown here is derived from an EMBL/GenBank/DDBJ whole genome shotgun (WGS) entry which is preliminary data.</text>
</comment>
<keyword evidence="2" id="KW-1185">Reference proteome</keyword>